<dbReference type="Gene3D" id="1.10.443.10">
    <property type="entry name" value="Intergrase catalytic core"/>
    <property type="match status" value="1"/>
</dbReference>
<dbReference type="SUPFAM" id="SSF56349">
    <property type="entry name" value="DNA breaking-rejoining enzymes"/>
    <property type="match status" value="1"/>
</dbReference>
<dbReference type="PANTHER" id="PTHR30349">
    <property type="entry name" value="PHAGE INTEGRASE-RELATED"/>
    <property type="match status" value="1"/>
</dbReference>
<proteinExistence type="predicted"/>
<comment type="caution">
    <text evidence="7">The sequence shown here is derived from an EMBL/GenBank/DDBJ whole genome shotgun (WGS) entry which is preliminary data.</text>
</comment>
<dbReference type="PROSITE" id="PS51898">
    <property type="entry name" value="TYR_RECOMBINASE"/>
    <property type="match status" value="1"/>
</dbReference>
<keyword evidence="8" id="KW-1185">Reference proteome</keyword>
<dbReference type="InterPro" id="IPR050090">
    <property type="entry name" value="Tyrosine_recombinase_XerCD"/>
</dbReference>
<evidence type="ECO:0000256" key="1">
    <source>
        <dbReference type="ARBA" id="ARBA00023125"/>
    </source>
</evidence>
<reference evidence="7" key="1">
    <citation type="submission" date="2020-10" db="EMBL/GenBank/DDBJ databases">
        <title>Sequencing the genomes of 1000 actinobacteria strains.</title>
        <authorList>
            <person name="Klenk H.-P."/>
        </authorList>
    </citation>
    <scope>NUCLEOTIDE SEQUENCE</scope>
    <source>
        <strain evidence="7">DSM 45354</strain>
    </source>
</reference>
<dbReference type="InterPro" id="IPR044068">
    <property type="entry name" value="CB"/>
</dbReference>
<evidence type="ECO:0000256" key="4">
    <source>
        <dbReference type="SAM" id="MobiDB-lite"/>
    </source>
</evidence>
<dbReference type="CDD" id="cd01189">
    <property type="entry name" value="INT_ICEBs1_C_like"/>
    <property type="match status" value="1"/>
</dbReference>
<sequence>MAKWLAQWIENIAVPPAIGDNTHAGYRGDIEKHLIPGLGAHRLERLAPEHLEKLYTTMQRNGSAPGNAHHVHRTIRTALNEAVRRGHIASNPASVAKAPVLPDAEVDPYDVDEVKRLLKVAAGLHRNSARWALALALGLRQGEALGLRWEDVDLDGGVLWVRQSRLRPKYLHGCGGKCGQRAGSCPKRVAARPITKATKSRAGRRRIGLPAQLVGLLARHREEQAAERARALDMWREGGWVFTSPTGEPVNPSTDYHQWKALVRKAGVRDARLHDARHSAATVLLVLGVPERTVMSIMGWSTTAMAARYQHVTDPIRRSVAERVGGLLWDSEAEGDSGSPVSTADVGERT</sequence>
<dbReference type="InterPro" id="IPR010998">
    <property type="entry name" value="Integrase_recombinase_N"/>
</dbReference>
<dbReference type="Proteomes" id="UP000638648">
    <property type="component" value="Unassembled WGS sequence"/>
</dbReference>
<dbReference type="GO" id="GO:0006310">
    <property type="term" value="P:DNA recombination"/>
    <property type="evidence" value="ECO:0007669"/>
    <property type="project" value="UniProtKB-KW"/>
</dbReference>
<keyword evidence="2" id="KW-0233">DNA recombination</keyword>
<name>A0A927N5V9_9ACTN</name>
<feature type="region of interest" description="Disordered" evidence="4">
    <location>
        <begin position="331"/>
        <end position="350"/>
    </location>
</feature>
<dbReference type="Pfam" id="PF00589">
    <property type="entry name" value="Phage_integrase"/>
    <property type="match status" value="1"/>
</dbReference>
<evidence type="ECO:0000259" key="5">
    <source>
        <dbReference type="PROSITE" id="PS51898"/>
    </source>
</evidence>
<dbReference type="RefSeq" id="WP_202896930.1">
    <property type="nucleotide sequence ID" value="NZ_BAABJL010000081.1"/>
</dbReference>
<dbReference type="Gene3D" id="1.10.150.130">
    <property type="match status" value="1"/>
</dbReference>
<feature type="domain" description="Core-binding (CB)" evidence="6">
    <location>
        <begin position="1"/>
        <end position="83"/>
    </location>
</feature>
<dbReference type="PROSITE" id="PS51900">
    <property type="entry name" value="CB"/>
    <property type="match status" value="1"/>
</dbReference>
<dbReference type="InterPro" id="IPR002104">
    <property type="entry name" value="Integrase_catalytic"/>
</dbReference>
<evidence type="ECO:0000259" key="6">
    <source>
        <dbReference type="PROSITE" id="PS51900"/>
    </source>
</evidence>
<dbReference type="InterPro" id="IPR013762">
    <property type="entry name" value="Integrase-like_cat_sf"/>
</dbReference>
<dbReference type="GO" id="GO:0015074">
    <property type="term" value="P:DNA integration"/>
    <property type="evidence" value="ECO:0007669"/>
    <property type="project" value="InterPro"/>
</dbReference>
<dbReference type="InterPro" id="IPR011010">
    <property type="entry name" value="DNA_brk_join_enz"/>
</dbReference>
<dbReference type="PANTHER" id="PTHR30349:SF91">
    <property type="entry name" value="INTA PROTEIN"/>
    <property type="match status" value="1"/>
</dbReference>
<feature type="domain" description="Tyr recombinase" evidence="5">
    <location>
        <begin position="104"/>
        <end position="322"/>
    </location>
</feature>
<accession>A0A927N5V9</accession>
<evidence type="ECO:0000256" key="2">
    <source>
        <dbReference type="ARBA" id="ARBA00023172"/>
    </source>
</evidence>
<dbReference type="AlphaFoldDB" id="A0A927N5V9"/>
<keyword evidence="1 3" id="KW-0238">DNA-binding</keyword>
<evidence type="ECO:0000313" key="7">
    <source>
        <dbReference type="EMBL" id="MBE1612986.1"/>
    </source>
</evidence>
<dbReference type="EMBL" id="JADBEM010000001">
    <property type="protein sequence ID" value="MBE1612986.1"/>
    <property type="molecule type" value="Genomic_DNA"/>
</dbReference>
<protein>
    <submittedName>
        <fullName evidence="7">Integrase</fullName>
    </submittedName>
</protein>
<evidence type="ECO:0000313" key="8">
    <source>
        <dbReference type="Proteomes" id="UP000638648"/>
    </source>
</evidence>
<dbReference type="GO" id="GO:0003677">
    <property type="term" value="F:DNA binding"/>
    <property type="evidence" value="ECO:0007669"/>
    <property type="project" value="UniProtKB-UniRule"/>
</dbReference>
<organism evidence="7 8">
    <name type="scientific">Actinopolymorpha pittospori</name>
    <dbReference type="NCBI Taxonomy" id="648752"/>
    <lineage>
        <taxon>Bacteria</taxon>
        <taxon>Bacillati</taxon>
        <taxon>Actinomycetota</taxon>
        <taxon>Actinomycetes</taxon>
        <taxon>Propionibacteriales</taxon>
        <taxon>Actinopolymorphaceae</taxon>
        <taxon>Actinopolymorpha</taxon>
    </lineage>
</organism>
<evidence type="ECO:0000256" key="3">
    <source>
        <dbReference type="PROSITE-ProRule" id="PRU01248"/>
    </source>
</evidence>
<gene>
    <name evidence="7" type="ORF">HEB94_009834</name>
</gene>